<dbReference type="EMBL" id="JAGMWT010000023">
    <property type="protein sequence ID" value="KAH7111860.1"/>
    <property type="molecule type" value="Genomic_DNA"/>
</dbReference>
<evidence type="ECO:0000259" key="1">
    <source>
        <dbReference type="Pfam" id="PF10373"/>
    </source>
</evidence>
<sequence>PARPNTRLQPAPSLPLLRIDSNQLFTEICCIHSHLFPLETKCIIEGLSVLPRMSKRDRMMRWSEQSDLRRQLLLVHCEFFMSSQHPQASPGARSIVSEFDMLGRMRRYGIQEFLSTLHAQLPESKDHLVSFLCFAIRIVELLYETVPAFRLFWMECLGDLYCHRSYVEDDRPMIDTWNRVAQSWFLMASAENPTEGRLYHRLAAVAGPNPLRQLYYYTKSGMSREPFPASRQSLWALLNQATSKEEPAFCHTFRRIHALILMGVPVVQLNDAILSFRHQLDQRLTQNAAEKEGHGEYISLVNIAGLFGYGLKGSGIDEIISSSQTPAEAAARAWDDTTFSKAYHVTMVTLEIFLSWPGNHNTLAHVHILLAFLYSSACDPCLSAIIDDAPWASVATFLNKLLKPEHVRLLNGALLPSCPEESERPLPEDYSMRGQRWNESYLPEKWFSKAHDMEERFMEYGSTPHSRKERILRIGHCLSAYKRWIIFCPGTGRFSVNNSGSSKIVH</sequence>
<dbReference type="GO" id="GO:0005697">
    <property type="term" value="C:telomerase holoenzyme complex"/>
    <property type="evidence" value="ECO:0007669"/>
    <property type="project" value="TreeGrafter"/>
</dbReference>
<dbReference type="SUPFAM" id="SSF48452">
    <property type="entry name" value="TPR-like"/>
    <property type="match status" value="1"/>
</dbReference>
<proteinExistence type="predicted"/>
<comment type="caution">
    <text evidence="2">The sequence shown here is derived from an EMBL/GenBank/DDBJ whole genome shotgun (WGS) entry which is preliminary data.</text>
</comment>
<protein>
    <recommendedName>
        <fullName evidence="1">DNA/RNA-binding domain-containing protein</fullName>
    </recommendedName>
</protein>
<dbReference type="GO" id="GO:0070034">
    <property type="term" value="F:telomerase RNA binding"/>
    <property type="evidence" value="ECO:0007669"/>
    <property type="project" value="TreeGrafter"/>
</dbReference>
<dbReference type="Pfam" id="PF10373">
    <property type="entry name" value="EST1_DNA_bind"/>
    <property type="match status" value="1"/>
</dbReference>
<feature type="non-terminal residue" evidence="2">
    <location>
        <position position="1"/>
    </location>
</feature>
<dbReference type="InterPro" id="IPR011990">
    <property type="entry name" value="TPR-like_helical_dom_sf"/>
</dbReference>
<evidence type="ECO:0000313" key="3">
    <source>
        <dbReference type="Proteomes" id="UP000700596"/>
    </source>
</evidence>
<gene>
    <name evidence="2" type="ORF">B0J11DRAFT_447327</name>
</gene>
<dbReference type="GO" id="GO:0000184">
    <property type="term" value="P:nuclear-transcribed mRNA catabolic process, nonsense-mediated decay"/>
    <property type="evidence" value="ECO:0007669"/>
    <property type="project" value="TreeGrafter"/>
</dbReference>
<dbReference type="Gene3D" id="1.25.40.10">
    <property type="entry name" value="Tetratricopeptide repeat domain"/>
    <property type="match status" value="1"/>
</dbReference>
<dbReference type="InterPro" id="IPR045153">
    <property type="entry name" value="Est1/Ebs1-like"/>
</dbReference>
<dbReference type="PANTHER" id="PTHR15696">
    <property type="entry name" value="SMG-7 SUPPRESSOR WITH MORPHOLOGICAL EFFECT ON GENITALIA PROTEIN 7"/>
    <property type="match status" value="1"/>
</dbReference>
<reference evidence="2" key="1">
    <citation type="journal article" date="2021" name="Nat. Commun.">
        <title>Genetic determinants of endophytism in the Arabidopsis root mycobiome.</title>
        <authorList>
            <person name="Mesny F."/>
            <person name="Miyauchi S."/>
            <person name="Thiergart T."/>
            <person name="Pickel B."/>
            <person name="Atanasova L."/>
            <person name="Karlsson M."/>
            <person name="Huettel B."/>
            <person name="Barry K.W."/>
            <person name="Haridas S."/>
            <person name="Chen C."/>
            <person name="Bauer D."/>
            <person name="Andreopoulos W."/>
            <person name="Pangilinan J."/>
            <person name="LaButti K."/>
            <person name="Riley R."/>
            <person name="Lipzen A."/>
            <person name="Clum A."/>
            <person name="Drula E."/>
            <person name="Henrissat B."/>
            <person name="Kohler A."/>
            <person name="Grigoriev I.V."/>
            <person name="Martin F.M."/>
            <person name="Hacquard S."/>
        </authorList>
    </citation>
    <scope>NUCLEOTIDE SEQUENCE</scope>
    <source>
        <strain evidence="2">MPI-CAGE-CH-0243</strain>
    </source>
</reference>
<dbReference type="OrthoDB" id="2017974at2759"/>
<accession>A0A9P9I9W2</accession>
<feature type="domain" description="DNA/RNA-binding" evidence="1">
    <location>
        <begin position="181"/>
        <end position="434"/>
    </location>
</feature>
<evidence type="ECO:0000313" key="2">
    <source>
        <dbReference type="EMBL" id="KAH7111860.1"/>
    </source>
</evidence>
<name>A0A9P9I9W2_9PLEO</name>
<dbReference type="PANTHER" id="PTHR15696:SF0">
    <property type="entry name" value="TELOMERASE-BINDING PROTEIN EST1A"/>
    <property type="match status" value="1"/>
</dbReference>
<dbReference type="InterPro" id="IPR018834">
    <property type="entry name" value="DNA/RNA-bd_Est1-type"/>
</dbReference>
<keyword evidence="3" id="KW-1185">Reference proteome</keyword>
<organism evidence="2 3">
    <name type="scientific">Dendryphion nanum</name>
    <dbReference type="NCBI Taxonomy" id="256645"/>
    <lineage>
        <taxon>Eukaryota</taxon>
        <taxon>Fungi</taxon>
        <taxon>Dikarya</taxon>
        <taxon>Ascomycota</taxon>
        <taxon>Pezizomycotina</taxon>
        <taxon>Dothideomycetes</taxon>
        <taxon>Pleosporomycetidae</taxon>
        <taxon>Pleosporales</taxon>
        <taxon>Torulaceae</taxon>
        <taxon>Dendryphion</taxon>
    </lineage>
</organism>
<dbReference type="GO" id="GO:0042162">
    <property type="term" value="F:telomeric DNA binding"/>
    <property type="evidence" value="ECO:0007669"/>
    <property type="project" value="TreeGrafter"/>
</dbReference>
<dbReference type="Proteomes" id="UP000700596">
    <property type="component" value="Unassembled WGS sequence"/>
</dbReference>
<dbReference type="AlphaFoldDB" id="A0A9P9I9W2"/>